<dbReference type="AlphaFoldDB" id="A0A4Y7QK12"/>
<evidence type="ECO:0000256" key="2">
    <source>
        <dbReference type="SAM" id="MobiDB-lite"/>
    </source>
</evidence>
<evidence type="ECO:0000256" key="1">
    <source>
        <dbReference type="ARBA" id="ARBA00022729"/>
    </source>
</evidence>
<feature type="signal peptide" evidence="4">
    <location>
        <begin position="1"/>
        <end position="20"/>
    </location>
</feature>
<keyword evidence="7" id="KW-1185">Reference proteome</keyword>
<dbReference type="PANTHER" id="PTHR28154:SF1">
    <property type="entry name" value="CELL WALL SYNTHESIS PROTEIN KNH1-RELATED"/>
    <property type="match status" value="1"/>
</dbReference>
<evidence type="ECO:0000313" key="6">
    <source>
        <dbReference type="EMBL" id="TDL27993.1"/>
    </source>
</evidence>
<evidence type="ECO:0000256" key="4">
    <source>
        <dbReference type="SAM" id="SignalP"/>
    </source>
</evidence>
<evidence type="ECO:0000256" key="3">
    <source>
        <dbReference type="SAM" id="Phobius"/>
    </source>
</evidence>
<gene>
    <name evidence="6" type="ORF">BD410DRAFT_781933</name>
</gene>
<dbReference type="PANTHER" id="PTHR28154">
    <property type="entry name" value="CELL WALL SYNTHESIS PROTEIN KNH1-RELATED"/>
    <property type="match status" value="1"/>
</dbReference>
<name>A0A4Y7QK12_9AGAM</name>
<dbReference type="EMBL" id="ML170158">
    <property type="protein sequence ID" value="TDL27993.1"/>
    <property type="molecule type" value="Genomic_DNA"/>
</dbReference>
<dbReference type="Proteomes" id="UP000294933">
    <property type="component" value="Unassembled WGS sequence"/>
</dbReference>
<feature type="compositionally biased region" description="Low complexity" evidence="2">
    <location>
        <begin position="174"/>
        <end position="209"/>
    </location>
</feature>
<dbReference type="OrthoDB" id="2432613at2759"/>
<organism evidence="6 7">
    <name type="scientific">Rickenella mellea</name>
    <dbReference type="NCBI Taxonomy" id="50990"/>
    <lineage>
        <taxon>Eukaryota</taxon>
        <taxon>Fungi</taxon>
        <taxon>Dikarya</taxon>
        <taxon>Basidiomycota</taxon>
        <taxon>Agaricomycotina</taxon>
        <taxon>Agaricomycetes</taxon>
        <taxon>Hymenochaetales</taxon>
        <taxon>Rickenellaceae</taxon>
        <taxon>Rickenella</taxon>
    </lineage>
</organism>
<evidence type="ECO:0000259" key="5">
    <source>
        <dbReference type="Pfam" id="PF10342"/>
    </source>
</evidence>
<keyword evidence="3" id="KW-1133">Transmembrane helix</keyword>
<keyword evidence="3" id="KW-0472">Membrane</keyword>
<feature type="chain" id="PRO_5021470666" description="Yeast cell wall synthesis Kre9/Knh1-like N-terminal domain-containing protein" evidence="4">
    <location>
        <begin position="21"/>
        <end position="236"/>
    </location>
</feature>
<dbReference type="InterPro" id="IPR018466">
    <property type="entry name" value="Kre9/Knh1-like_N"/>
</dbReference>
<dbReference type="InterPro" id="IPR045328">
    <property type="entry name" value="Kre9/Knh1"/>
</dbReference>
<feature type="compositionally biased region" description="Polar residues" evidence="2">
    <location>
        <begin position="134"/>
        <end position="159"/>
    </location>
</feature>
<feature type="compositionally biased region" description="Polar residues" evidence="2">
    <location>
        <begin position="112"/>
        <end position="124"/>
    </location>
</feature>
<dbReference type="VEuPathDB" id="FungiDB:BD410DRAFT_781933"/>
<accession>A0A4Y7QK12</accession>
<feature type="transmembrane region" description="Helical" evidence="3">
    <location>
        <begin position="211"/>
        <end position="234"/>
    </location>
</feature>
<evidence type="ECO:0000313" key="7">
    <source>
        <dbReference type="Proteomes" id="UP000294933"/>
    </source>
</evidence>
<proteinExistence type="predicted"/>
<feature type="region of interest" description="Disordered" evidence="2">
    <location>
        <begin position="112"/>
        <end position="209"/>
    </location>
</feature>
<dbReference type="Pfam" id="PF10342">
    <property type="entry name" value="Kre9_KNH"/>
    <property type="match status" value="1"/>
</dbReference>
<dbReference type="STRING" id="50990.A0A4Y7QK12"/>
<keyword evidence="1 4" id="KW-0732">Signal</keyword>
<reference evidence="6 7" key="1">
    <citation type="submission" date="2018-06" db="EMBL/GenBank/DDBJ databases">
        <title>A transcriptomic atlas of mushroom development highlights an independent origin of complex multicellularity.</title>
        <authorList>
            <consortium name="DOE Joint Genome Institute"/>
            <person name="Krizsan K."/>
            <person name="Almasi E."/>
            <person name="Merenyi Z."/>
            <person name="Sahu N."/>
            <person name="Viragh M."/>
            <person name="Koszo T."/>
            <person name="Mondo S."/>
            <person name="Kiss B."/>
            <person name="Balint B."/>
            <person name="Kues U."/>
            <person name="Barry K."/>
            <person name="Hegedus J.C."/>
            <person name="Henrissat B."/>
            <person name="Johnson J."/>
            <person name="Lipzen A."/>
            <person name="Ohm R."/>
            <person name="Nagy I."/>
            <person name="Pangilinan J."/>
            <person name="Yan J."/>
            <person name="Xiong Y."/>
            <person name="Grigoriev I.V."/>
            <person name="Hibbett D.S."/>
            <person name="Nagy L.G."/>
        </authorList>
    </citation>
    <scope>NUCLEOTIDE SEQUENCE [LARGE SCALE GENOMIC DNA]</scope>
    <source>
        <strain evidence="6 7">SZMC22713</strain>
    </source>
</reference>
<protein>
    <recommendedName>
        <fullName evidence="5">Yeast cell wall synthesis Kre9/Knh1-like N-terminal domain-containing protein</fullName>
    </recommendedName>
</protein>
<keyword evidence="3" id="KW-0812">Transmembrane</keyword>
<dbReference type="GO" id="GO:0042546">
    <property type="term" value="P:cell wall biogenesis"/>
    <property type="evidence" value="ECO:0007669"/>
    <property type="project" value="InterPro"/>
</dbReference>
<feature type="domain" description="Yeast cell wall synthesis Kre9/Knh1-like N-terminal" evidence="5">
    <location>
        <begin position="26"/>
        <end position="127"/>
    </location>
</feature>
<dbReference type="GO" id="GO:0006078">
    <property type="term" value="P:(1-&gt;6)-beta-D-glucan biosynthetic process"/>
    <property type="evidence" value="ECO:0007669"/>
    <property type="project" value="InterPro"/>
</dbReference>
<sequence length="236" mass="23972">MATVLFLALMGSSLISSTHGALYVTSPSGVSSCTGGKPCTIQWLDDGTAPLLPAIGPSQFALYYQEKTLAQEINPAFDVSSTRSLTFTPDSKAGPNANSYYIWITSNSAKNPNNTNDPYQSFSGRFTLDGMTGTADNPVSSDTATQPIPQSTTLSLTSNGVGGTTTLPPPPGVTPTATPSTSSSSPTSHTSSSGTPTSASSSSTSSSGPRFVLGQCATAASGMAFAVFLVVAMATL</sequence>